<evidence type="ECO:0000256" key="8">
    <source>
        <dbReference type="PIRSR" id="PIRSR640255-1"/>
    </source>
</evidence>
<evidence type="ECO:0000259" key="11">
    <source>
        <dbReference type="SMART" id="SM00892"/>
    </source>
</evidence>
<dbReference type="SUPFAM" id="SSF54060">
    <property type="entry name" value="His-Me finger endonucleases"/>
    <property type="match status" value="1"/>
</dbReference>
<dbReference type="PANTHER" id="PTHR13966">
    <property type="entry name" value="ENDONUCLEASE RELATED"/>
    <property type="match status" value="1"/>
</dbReference>
<dbReference type="InterPro" id="IPR001604">
    <property type="entry name" value="Endo_G_ENPP1-like_dom"/>
</dbReference>
<dbReference type="CDD" id="cd00091">
    <property type="entry name" value="NUC"/>
    <property type="match status" value="1"/>
</dbReference>
<evidence type="ECO:0000256" key="2">
    <source>
        <dbReference type="ARBA" id="ARBA00010052"/>
    </source>
</evidence>
<evidence type="ECO:0000256" key="3">
    <source>
        <dbReference type="ARBA" id="ARBA00022722"/>
    </source>
</evidence>
<keyword evidence="5 12" id="KW-0255">Endonuclease</keyword>
<feature type="domain" description="DNA/RNA non-specific endonuclease/pyrophosphatase/phosphodiesterase" evidence="11">
    <location>
        <begin position="72"/>
        <end position="279"/>
    </location>
</feature>
<evidence type="ECO:0000313" key="12">
    <source>
        <dbReference type="EMBL" id="NEN24987.1"/>
    </source>
</evidence>
<dbReference type="GO" id="GO:0016787">
    <property type="term" value="F:hydrolase activity"/>
    <property type="evidence" value="ECO:0007669"/>
    <property type="project" value="UniProtKB-KW"/>
</dbReference>
<comment type="cofactor">
    <cofactor evidence="1">
        <name>Mg(2+)</name>
        <dbReference type="ChEBI" id="CHEBI:18420"/>
    </cofactor>
</comment>
<dbReference type="Proteomes" id="UP000486602">
    <property type="component" value="Unassembled WGS sequence"/>
</dbReference>
<dbReference type="GO" id="GO:0003676">
    <property type="term" value="F:nucleic acid binding"/>
    <property type="evidence" value="ECO:0007669"/>
    <property type="project" value="InterPro"/>
</dbReference>
<evidence type="ECO:0000256" key="7">
    <source>
        <dbReference type="ARBA" id="ARBA00022842"/>
    </source>
</evidence>
<dbReference type="Gene3D" id="3.40.570.10">
    <property type="entry name" value="Extracellular Endonuclease, subunit A"/>
    <property type="match status" value="1"/>
</dbReference>
<keyword evidence="13" id="KW-1185">Reference proteome</keyword>
<evidence type="ECO:0000256" key="5">
    <source>
        <dbReference type="ARBA" id="ARBA00022759"/>
    </source>
</evidence>
<evidence type="ECO:0000256" key="4">
    <source>
        <dbReference type="ARBA" id="ARBA00022723"/>
    </source>
</evidence>
<feature type="active site" description="Proton acceptor" evidence="8">
    <location>
        <position position="147"/>
    </location>
</feature>
<keyword evidence="7" id="KW-0460">Magnesium</keyword>
<dbReference type="PROSITE" id="PS01070">
    <property type="entry name" value="NUCLEASE_NON_SPEC"/>
    <property type="match status" value="1"/>
</dbReference>
<dbReference type="InterPro" id="IPR040255">
    <property type="entry name" value="Non-specific_endonuclease"/>
</dbReference>
<dbReference type="InterPro" id="IPR044929">
    <property type="entry name" value="DNA/RNA_non-sp_Endonuclease_sf"/>
</dbReference>
<accession>A0A7K3WTH1</accession>
<comment type="similarity">
    <text evidence="2">Belongs to the DNA/RNA non-specific endonuclease family.</text>
</comment>
<dbReference type="GO" id="GO:0046872">
    <property type="term" value="F:metal ion binding"/>
    <property type="evidence" value="ECO:0007669"/>
    <property type="project" value="UniProtKB-KW"/>
</dbReference>
<dbReference type="SMART" id="SM00892">
    <property type="entry name" value="Endonuclease_NS"/>
    <property type="match status" value="1"/>
</dbReference>
<comment type="caution">
    <text evidence="12">The sequence shown here is derived from an EMBL/GenBank/DDBJ whole genome shotgun (WGS) entry which is preliminary data.</text>
</comment>
<feature type="binding site" evidence="9">
    <location>
        <position position="178"/>
    </location>
    <ligand>
        <name>Mg(2+)</name>
        <dbReference type="ChEBI" id="CHEBI:18420"/>
        <note>catalytic</note>
    </ligand>
</feature>
<evidence type="ECO:0000259" key="10">
    <source>
        <dbReference type="SMART" id="SM00477"/>
    </source>
</evidence>
<name>A0A7K3WTH1_9FLAO</name>
<dbReference type="InterPro" id="IPR018524">
    <property type="entry name" value="DNA/RNA_endonuclease_AS"/>
</dbReference>
<evidence type="ECO:0000256" key="1">
    <source>
        <dbReference type="ARBA" id="ARBA00001946"/>
    </source>
</evidence>
<dbReference type="RefSeq" id="WP_163286379.1">
    <property type="nucleotide sequence ID" value="NZ_JAAGVY010000037.1"/>
</dbReference>
<proteinExistence type="inferred from homology"/>
<keyword evidence="6" id="KW-0378">Hydrolase</keyword>
<organism evidence="12 13">
    <name type="scientific">Cryomorpha ignava</name>
    <dbReference type="NCBI Taxonomy" id="101383"/>
    <lineage>
        <taxon>Bacteria</taxon>
        <taxon>Pseudomonadati</taxon>
        <taxon>Bacteroidota</taxon>
        <taxon>Flavobacteriia</taxon>
        <taxon>Flavobacteriales</taxon>
        <taxon>Cryomorphaceae</taxon>
        <taxon>Cryomorpha</taxon>
    </lineage>
</organism>
<dbReference type="PANTHER" id="PTHR13966:SF5">
    <property type="entry name" value="ENDONUCLEASE G, MITOCHONDRIAL"/>
    <property type="match status" value="1"/>
</dbReference>
<dbReference type="SMART" id="SM00477">
    <property type="entry name" value="NUC"/>
    <property type="match status" value="1"/>
</dbReference>
<dbReference type="Pfam" id="PF01223">
    <property type="entry name" value="Endonuclease_NS"/>
    <property type="match status" value="1"/>
</dbReference>
<evidence type="ECO:0000313" key="13">
    <source>
        <dbReference type="Proteomes" id="UP000486602"/>
    </source>
</evidence>
<gene>
    <name evidence="12" type="ORF">G3O08_15915</name>
</gene>
<feature type="domain" description="ENPP1-3/EXOG-like endonuclease/phosphodiesterase" evidence="10">
    <location>
        <begin position="73"/>
        <end position="279"/>
    </location>
</feature>
<evidence type="ECO:0000256" key="6">
    <source>
        <dbReference type="ARBA" id="ARBA00022801"/>
    </source>
</evidence>
<dbReference type="AlphaFoldDB" id="A0A7K3WTH1"/>
<sequence>MKKWVILMVFSIGLQVYSQSTSEKIYNLEQDISNFQDSVVALNSQVDSLKLLEIAAGLQKMGWPGTTGQIVQHSAMALSYHEKYEMASWVAHVISREVAYGNTSRTNDFRQDPLVITGTAVEADYFVTSLDENKKTVYDGFGYDRGHLAPSADFRWSPIALSESYYYSNMSPQVAEFNREAWANLEAGIRQYAIQNDVNLFVVTGPVLTEDLPRIEKGINKVVIPKYFYKVVLDTANLKAIGFLMPNEACSKPLEFYSKSIDEIEELTGLDFFPNFNPVEIDSLESGVKTTGWVGELEGDYAALNPTVLRKHQINTIQAYDYVGKNKNVEVCGTVSGTHKSKKGNVFINLDKQFPNAVFTLTIWSREAENFSYPPEVDLKSKRVCAYGKVTRGSKNLEMNIQSEKQIIVIEDDTESNSP</sequence>
<reference evidence="12 13" key="1">
    <citation type="submission" date="2020-02" db="EMBL/GenBank/DDBJ databases">
        <title>Out from the shadows clarifying the taxonomy of the family Cryomorphaceae and related taxa by utilizing the GTDB taxonomic framework.</title>
        <authorList>
            <person name="Bowman J.P."/>
        </authorList>
    </citation>
    <scope>NUCLEOTIDE SEQUENCE [LARGE SCALE GENOMIC DNA]</scope>
    <source>
        <strain evidence="12 13">QSSC 1-22</strain>
    </source>
</reference>
<protein>
    <submittedName>
        <fullName evidence="12">DNA/RNA non-specific endonuclease</fullName>
    </submittedName>
</protein>
<dbReference type="EMBL" id="JAAGVY010000037">
    <property type="protein sequence ID" value="NEN24987.1"/>
    <property type="molecule type" value="Genomic_DNA"/>
</dbReference>
<evidence type="ECO:0000256" key="9">
    <source>
        <dbReference type="PIRSR" id="PIRSR640255-2"/>
    </source>
</evidence>
<dbReference type="InterPro" id="IPR044925">
    <property type="entry name" value="His-Me_finger_sf"/>
</dbReference>
<dbReference type="InterPro" id="IPR020821">
    <property type="entry name" value="ENPP1-3/EXOG-like_nuc-like"/>
</dbReference>
<dbReference type="GO" id="GO:0004519">
    <property type="term" value="F:endonuclease activity"/>
    <property type="evidence" value="ECO:0007669"/>
    <property type="project" value="UniProtKB-KW"/>
</dbReference>
<keyword evidence="4 9" id="KW-0479">Metal-binding</keyword>
<keyword evidence="3" id="KW-0540">Nuclease</keyword>